<comment type="subcellular location">
    <subcellularLocation>
        <location evidence="1">Cellular thylakoid membrane</location>
        <topology evidence="1">Lipid-anchor</topology>
        <orientation evidence="1">Lumenal side</orientation>
    </subcellularLocation>
    <text evidence="1">Associated with PSII on the lumenal side of the thylakoid membrane.</text>
</comment>
<keyword evidence="1" id="KW-0564">Palmitate</keyword>
<dbReference type="GO" id="GO:0010207">
    <property type="term" value="P:photosystem II assembly"/>
    <property type="evidence" value="ECO:0007669"/>
    <property type="project" value="UniProtKB-UniRule"/>
</dbReference>
<dbReference type="Proteomes" id="UP001328733">
    <property type="component" value="Unassembled WGS sequence"/>
</dbReference>
<keyword evidence="4" id="KW-1185">Reference proteome</keyword>
<keyword evidence="1 2" id="KW-0732">Signal</keyword>
<comment type="function">
    <text evidence="1">Plays a role in the repair and/or biogenesis of the calcium-manganese-oxide cluster on the lumenal face of the thylakoid membrane. Its presence in a photosystem II (PSII) preparation prevents binding of some small extrinsic subunits and thus assembly of calcium-manganese-oxide cluster.</text>
</comment>
<dbReference type="RefSeq" id="WP_332866432.1">
    <property type="nucleotide sequence ID" value="NZ_JBAFSM010000038.1"/>
</dbReference>
<accession>A0AAW9QYM8</accession>
<dbReference type="GO" id="GO:0010206">
    <property type="term" value="P:photosystem II repair"/>
    <property type="evidence" value="ECO:0007669"/>
    <property type="project" value="UniProtKB-UniRule"/>
</dbReference>
<feature type="chain" id="PRO_5043802047" description="Photosystem II lipoprotein Psb27" evidence="2">
    <location>
        <begin position="24"/>
        <end position="133"/>
    </location>
</feature>
<organism evidence="3 4">
    <name type="scientific">Pannus brasiliensis CCIBt3594</name>
    <dbReference type="NCBI Taxonomy" id="1427578"/>
    <lineage>
        <taxon>Bacteria</taxon>
        <taxon>Bacillati</taxon>
        <taxon>Cyanobacteriota</taxon>
        <taxon>Cyanophyceae</taxon>
        <taxon>Oscillatoriophycideae</taxon>
        <taxon>Chroococcales</taxon>
        <taxon>Microcystaceae</taxon>
        <taxon>Pannus</taxon>
    </lineage>
</organism>
<comment type="caution">
    <text evidence="3">The sequence shown here is derived from an EMBL/GenBank/DDBJ whole genome shotgun (WGS) entry which is preliminary data.</text>
</comment>
<reference evidence="3 4" key="1">
    <citation type="submission" date="2024-01" db="EMBL/GenBank/DDBJ databases">
        <title>Genomic insights into the taxonomy and metabolism of the cyanobacterium Pannus brasiliensis CCIBt3594.</title>
        <authorList>
            <person name="Machado M."/>
            <person name="Botero N.B."/>
            <person name="Andreote A.P.D."/>
            <person name="Feitosa A.M.T."/>
            <person name="Popin R."/>
            <person name="Sivonen K."/>
            <person name="Fiore M.F."/>
        </authorList>
    </citation>
    <scope>NUCLEOTIDE SEQUENCE [LARGE SCALE GENOMIC DNA]</scope>
    <source>
        <strain evidence="3 4">CCIBt3594</strain>
    </source>
</reference>
<dbReference type="InterPro" id="IPR017488">
    <property type="entry name" value="PSII_Psb27_cyano_bac"/>
</dbReference>
<dbReference type="NCBIfam" id="TIGR03044">
    <property type="entry name" value="PS_II_psb27"/>
    <property type="match status" value="1"/>
</dbReference>
<evidence type="ECO:0000256" key="2">
    <source>
        <dbReference type="SAM" id="SignalP"/>
    </source>
</evidence>
<dbReference type="PROSITE" id="PS51257">
    <property type="entry name" value="PROKAR_LIPOPROTEIN"/>
    <property type="match status" value="1"/>
</dbReference>
<comment type="subunit">
    <text evidence="1">Monomer. Forms a complex with a monomeric, partially assembled PSII. This is probably the complex in which D1 is assembled and/or replaced.</text>
</comment>
<evidence type="ECO:0000313" key="4">
    <source>
        <dbReference type="Proteomes" id="UP001328733"/>
    </source>
</evidence>
<keyword evidence="1" id="KW-0472">Membrane</keyword>
<dbReference type="GO" id="GO:0031977">
    <property type="term" value="C:thylakoid lumen"/>
    <property type="evidence" value="ECO:0007669"/>
    <property type="project" value="UniProtKB-UniRule"/>
</dbReference>
<sequence>MFLKKYISRLLALVLAVSIGLMGCSSTSGLSGNYGQDTLQVIETLTKALDLPKDAPDKTEVQSLAKSQINDYIARYRKDKSSGGLRSFTTMQTALNSLAGYYTAYGSRPVPEKLKNRLLQEFKQVQFSLQKGI</sequence>
<dbReference type="PANTHER" id="PTHR34041">
    <property type="entry name" value="PHOTOSYSTEM II REPAIR PROTEIN PSB27-H1, CHLOROPLASTIC"/>
    <property type="match status" value="1"/>
</dbReference>
<protein>
    <recommendedName>
        <fullName evidence="1">Photosystem II lipoprotein Psb27</fullName>
    </recommendedName>
    <alternativeName>
        <fullName evidence="1">Photosystem II 11 kDa protein</fullName>
    </alternativeName>
</protein>
<name>A0AAW9QYM8_9CHRO</name>
<dbReference type="EMBL" id="JBAFSM010000038">
    <property type="protein sequence ID" value="MEG3438948.1"/>
    <property type="molecule type" value="Genomic_DNA"/>
</dbReference>
<dbReference type="HAMAP" id="MF_01481">
    <property type="entry name" value="PSII_Psb27"/>
    <property type="match status" value="1"/>
</dbReference>
<dbReference type="InterPro" id="IPR025585">
    <property type="entry name" value="PSII_Psb27"/>
</dbReference>
<dbReference type="GO" id="GO:0031676">
    <property type="term" value="C:plasma membrane-derived thylakoid membrane"/>
    <property type="evidence" value="ECO:0007669"/>
    <property type="project" value="UniProtKB-SubCell"/>
</dbReference>
<keyword evidence="1" id="KW-0793">Thylakoid</keyword>
<dbReference type="PANTHER" id="PTHR34041:SF1">
    <property type="entry name" value="PHOTOSYSTEM II REPAIR PROTEIN PSB27-H1, CHLOROPLASTIC"/>
    <property type="match status" value="1"/>
</dbReference>
<proteinExistence type="inferred from homology"/>
<gene>
    <name evidence="1 3" type="primary">psb27</name>
    <name evidence="3" type="ORF">V0288_17615</name>
</gene>
<keyword evidence="1" id="KW-0449">Lipoprotein</keyword>
<comment type="similarity">
    <text evidence="1">Belongs to the Psb27 family.</text>
</comment>
<dbReference type="AlphaFoldDB" id="A0AAW9QYM8"/>
<dbReference type="GO" id="GO:0009523">
    <property type="term" value="C:photosystem II"/>
    <property type="evidence" value="ECO:0007669"/>
    <property type="project" value="InterPro"/>
</dbReference>
<evidence type="ECO:0000313" key="3">
    <source>
        <dbReference type="EMBL" id="MEG3438948.1"/>
    </source>
</evidence>
<dbReference type="Pfam" id="PF13326">
    <property type="entry name" value="PSII_Pbs27"/>
    <property type="match status" value="1"/>
</dbReference>
<dbReference type="InterPro" id="IPR038450">
    <property type="entry name" value="PSII_Psb27_sf"/>
</dbReference>
<dbReference type="Gene3D" id="1.20.58.810">
    <property type="entry name" value="Photosystem II Pbs27"/>
    <property type="match status" value="1"/>
</dbReference>
<evidence type="ECO:0000256" key="1">
    <source>
        <dbReference type="HAMAP-Rule" id="MF_01481"/>
    </source>
</evidence>
<feature type="signal peptide" evidence="2">
    <location>
        <begin position="1"/>
        <end position="23"/>
    </location>
</feature>